<proteinExistence type="predicted"/>
<dbReference type="OrthoDB" id="4351319at2759"/>
<dbReference type="GO" id="GO:0016740">
    <property type="term" value="F:transferase activity"/>
    <property type="evidence" value="ECO:0007669"/>
    <property type="project" value="UniProtKB-KW"/>
</dbReference>
<evidence type="ECO:0000259" key="1">
    <source>
        <dbReference type="Pfam" id="PF01636"/>
    </source>
</evidence>
<dbReference type="SUPFAM" id="SSF56112">
    <property type="entry name" value="Protein kinase-like (PK-like)"/>
    <property type="match status" value="1"/>
</dbReference>
<dbReference type="InterPro" id="IPR011009">
    <property type="entry name" value="Kinase-like_dom_sf"/>
</dbReference>
<dbReference type="Pfam" id="PF01636">
    <property type="entry name" value="APH"/>
    <property type="match status" value="1"/>
</dbReference>
<dbReference type="PANTHER" id="PTHR21310">
    <property type="entry name" value="AMINOGLYCOSIDE PHOSPHOTRANSFERASE-RELATED-RELATED"/>
    <property type="match status" value="1"/>
</dbReference>
<dbReference type="AlphaFoldDB" id="A0A0A2LD13"/>
<dbReference type="InterPro" id="IPR002575">
    <property type="entry name" value="Aminoglycoside_PTrfase"/>
</dbReference>
<evidence type="ECO:0000313" key="2">
    <source>
        <dbReference type="EMBL" id="KGO77098.1"/>
    </source>
</evidence>
<evidence type="ECO:0000313" key="3">
    <source>
        <dbReference type="Proteomes" id="UP000030104"/>
    </source>
</evidence>
<gene>
    <name evidence="2" type="ORF">PITC_024540</name>
</gene>
<organism evidence="2 3">
    <name type="scientific">Penicillium italicum</name>
    <name type="common">Blue mold</name>
    <dbReference type="NCBI Taxonomy" id="40296"/>
    <lineage>
        <taxon>Eukaryota</taxon>
        <taxon>Fungi</taxon>
        <taxon>Dikarya</taxon>
        <taxon>Ascomycota</taxon>
        <taxon>Pezizomycotina</taxon>
        <taxon>Eurotiomycetes</taxon>
        <taxon>Eurotiomycetidae</taxon>
        <taxon>Eurotiales</taxon>
        <taxon>Aspergillaceae</taxon>
        <taxon>Penicillium</taxon>
    </lineage>
</organism>
<dbReference type="EMBL" id="JQGA01000216">
    <property type="protein sequence ID" value="KGO77098.1"/>
    <property type="molecule type" value="Genomic_DNA"/>
</dbReference>
<name>A0A0A2LD13_PENIT</name>
<reference evidence="2 3" key="1">
    <citation type="journal article" date="2015" name="Mol. Plant Microbe Interact.">
        <title>Genome, transcriptome, and functional analyses of Penicillium expansum provide new insights into secondary metabolism and pathogenicity.</title>
        <authorList>
            <person name="Ballester A.R."/>
            <person name="Marcet-Houben M."/>
            <person name="Levin E."/>
            <person name="Sela N."/>
            <person name="Selma-Lazaro C."/>
            <person name="Carmona L."/>
            <person name="Wisniewski M."/>
            <person name="Droby S."/>
            <person name="Gonzalez-Candelas L."/>
            <person name="Gabaldon T."/>
        </authorList>
    </citation>
    <scope>NUCLEOTIDE SEQUENCE [LARGE SCALE GENOMIC DNA]</scope>
    <source>
        <strain evidence="2 3">PHI-1</strain>
    </source>
</reference>
<accession>A0A0A2LD13</accession>
<dbReference type="PANTHER" id="PTHR21310:SF54">
    <property type="entry name" value="AMINOGLYCOSIDE PHOSPHOTRANSFERASE DOMAIN-CONTAINING PROTEIN"/>
    <property type="match status" value="1"/>
</dbReference>
<protein>
    <submittedName>
        <fullName evidence="2">Aminoglycoside phosphotransferase</fullName>
    </submittedName>
</protein>
<dbReference type="HOGENOM" id="CLU_021768_0_2_1"/>
<dbReference type="Proteomes" id="UP000030104">
    <property type="component" value="Unassembled WGS sequence"/>
</dbReference>
<keyword evidence="3" id="KW-1185">Reference proteome</keyword>
<dbReference type="OMA" id="YMEYVNG"/>
<dbReference type="InterPro" id="IPR051678">
    <property type="entry name" value="AGP_Transferase"/>
</dbReference>
<dbReference type="PhylomeDB" id="A0A0A2LD13"/>
<feature type="domain" description="Aminoglycoside phosphotransferase" evidence="1">
    <location>
        <begin position="26"/>
        <end position="231"/>
    </location>
</feature>
<sequence length="246" mass="28846">MRPPLAVFDRMGLVVKWSVLVHINDAQSAYAVHRLLNGRLPVPEIYGWRTEGDEKFIYMQYVQGPTLEEASDSLQPQDRDAISRELRTICGNLRQLEQDPSDKFIGNVMRKAISDRAFTSHTHEAGPFNTVHEFHDWFTFLGRKRMHDPHSVPIEHFRYDLPDDSAIKFTQGDLHRSNIIISSCKPYRMLAIIDWEQSGWLPEYWEARKMKWSVGDKEWRECLPLILDQYESTVEAWWWHVGCLGC</sequence>
<keyword evidence="2" id="KW-0808">Transferase</keyword>
<comment type="caution">
    <text evidence="2">The sequence shown here is derived from an EMBL/GenBank/DDBJ whole genome shotgun (WGS) entry which is preliminary data.</text>
</comment>